<organism evidence="3 4">
    <name type="scientific">Sanguibacter antarcticus</name>
    <dbReference type="NCBI Taxonomy" id="372484"/>
    <lineage>
        <taxon>Bacteria</taxon>
        <taxon>Bacillati</taxon>
        <taxon>Actinomycetota</taxon>
        <taxon>Actinomycetes</taxon>
        <taxon>Micrococcales</taxon>
        <taxon>Sanguibacteraceae</taxon>
        <taxon>Sanguibacter</taxon>
    </lineage>
</organism>
<evidence type="ECO:0008006" key="5">
    <source>
        <dbReference type="Google" id="ProtNLM"/>
    </source>
</evidence>
<evidence type="ECO:0000256" key="1">
    <source>
        <dbReference type="SAM" id="MobiDB-lite"/>
    </source>
</evidence>
<gene>
    <name evidence="3" type="ORF">ATL42_0800</name>
</gene>
<protein>
    <recommendedName>
        <fullName evidence="5">DUF3093 family protein</fullName>
    </recommendedName>
</protein>
<reference evidence="3 4" key="1">
    <citation type="submission" date="2017-10" db="EMBL/GenBank/DDBJ databases">
        <title>Sequencing the genomes of 1000 actinobacteria strains.</title>
        <authorList>
            <person name="Klenk H.-P."/>
        </authorList>
    </citation>
    <scope>NUCLEOTIDE SEQUENCE [LARGE SCALE GENOMIC DNA]</scope>
    <source>
        <strain evidence="3 4">DSM 18966</strain>
    </source>
</reference>
<keyword evidence="2" id="KW-0812">Transmembrane</keyword>
<feature type="region of interest" description="Disordered" evidence="1">
    <location>
        <begin position="1"/>
        <end position="24"/>
    </location>
</feature>
<sequence>MTDAPSSPRPAASPSDQSRSAPTPTFRERLVPSVGGWFGLVVLAGVVGVAASVAGTTVAVVVGAGVLVAGLVAAWVTSPVVEVVGADLRAGAACIPLRLLGEVRVLDRDGVREQMGPPWDPRAFACLRTWAGGGIRVEVLDPADPTPYWIVSSRRAGDLAAALSVRG</sequence>
<feature type="compositionally biased region" description="Low complexity" evidence="1">
    <location>
        <begin position="1"/>
        <end position="22"/>
    </location>
</feature>
<dbReference type="OrthoDB" id="3217020at2"/>
<evidence type="ECO:0000313" key="4">
    <source>
        <dbReference type="Proteomes" id="UP000225548"/>
    </source>
</evidence>
<proteinExistence type="predicted"/>
<dbReference type="Proteomes" id="UP000225548">
    <property type="component" value="Unassembled WGS sequence"/>
</dbReference>
<evidence type="ECO:0000313" key="3">
    <source>
        <dbReference type="EMBL" id="PFG32948.1"/>
    </source>
</evidence>
<dbReference type="RefSeq" id="WP_098454242.1">
    <property type="nucleotide sequence ID" value="NZ_PDJG01000001.1"/>
</dbReference>
<dbReference type="InterPro" id="IPR021443">
    <property type="entry name" value="DUF3093"/>
</dbReference>
<dbReference type="EMBL" id="PDJG01000001">
    <property type="protein sequence ID" value="PFG32948.1"/>
    <property type="molecule type" value="Genomic_DNA"/>
</dbReference>
<keyword evidence="4" id="KW-1185">Reference proteome</keyword>
<evidence type="ECO:0000256" key="2">
    <source>
        <dbReference type="SAM" id="Phobius"/>
    </source>
</evidence>
<keyword evidence="2" id="KW-0472">Membrane</keyword>
<feature type="transmembrane region" description="Helical" evidence="2">
    <location>
        <begin position="30"/>
        <end position="51"/>
    </location>
</feature>
<accession>A0A2A9E1X3</accession>
<name>A0A2A9E1X3_9MICO</name>
<comment type="caution">
    <text evidence="3">The sequence shown here is derived from an EMBL/GenBank/DDBJ whole genome shotgun (WGS) entry which is preliminary data.</text>
</comment>
<feature type="transmembrane region" description="Helical" evidence="2">
    <location>
        <begin position="58"/>
        <end position="76"/>
    </location>
</feature>
<dbReference type="Pfam" id="PF11292">
    <property type="entry name" value="DUF3093"/>
    <property type="match status" value="1"/>
</dbReference>
<keyword evidence="2" id="KW-1133">Transmembrane helix</keyword>
<dbReference type="AlphaFoldDB" id="A0A2A9E1X3"/>